<evidence type="ECO:0000256" key="1">
    <source>
        <dbReference type="SAM" id="SignalP"/>
    </source>
</evidence>
<evidence type="ECO:0000313" key="2">
    <source>
        <dbReference type="EMBL" id="KAJ7668955.1"/>
    </source>
</evidence>
<evidence type="ECO:0000313" key="3">
    <source>
        <dbReference type="Proteomes" id="UP001221757"/>
    </source>
</evidence>
<gene>
    <name evidence="2" type="ORF">B0H17DRAFT_217975</name>
</gene>
<protein>
    <submittedName>
        <fullName evidence="2">Uncharacterized protein</fullName>
    </submittedName>
</protein>
<name>A0AAD7G841_MYCRO</name>
<feature type="chain" id="PRO_5042151775" evidence="1">
    <location>
        <begin position="21"/>
        <end position="142"/>
    </location>
</feature>
<proteinExistence type="predicted"/>
<keyword evidence="1" id="KW-0732">Signal</keyword>
<reference evidence="2" key="1">
    <citation type="submission" date="2023-03" db="EMBL/GenBank/DDBJ databases">
        <title>Massive genome expansion in bonnet fungi (Mycena s.s.) driven by repeated elements and novel gene families across ecological guilds.</title>
        <authorList>
            <consortium name="Lawrence Berkeley National Laboratory"/>
            <person name="Harder C.B."/>
            <person name="Miyauchi S."/>
            <person name="Viragh M."/>
            <person name="Kuo A."/>
            <person name="Thoen E."/>
            <person name="Andreopoulos B."/>
            <person name="Lu D."/>
            <person name="Skrede I."/>
            <person name="Drula E."/>
            <person name="Henrissat B."/>
            <person name="Morin E."/>
            <person name="Kohler A."/>
            <person name="Barry K."/>
            <person name="LaButti K."/>
            <person name="Morin E."/>
            <person name="Salamov A."/>
            <person name="Lipzen A."/>
            <person name="Mereny Z."/>
            <person name="Hegedus B."/>
            <person name="Baldrian P."/>
            <person name="Stursova M."/>
            <person name="Weitz H."/>
            <person name="Taylor A."/>
            <person name="Grigoriev I.V."/>
            <person name="Nagy L.G."/>
            <person name="Martin F."/>
            <person name="Kauserud H."/>
        </authorList>
    </citation>
    <scope>NUCLEOTIDE SEQUENCE</scope>
    <source>
        <strain evidence="2">CBHHK067</strain>
    </source>
</reference>
<dbReference type="AlphaFoldDB" id="A0AAD7G841"/>
<accession>A0AAD7G841</accession>
<dbReference type="Proteomes" id="UP001221757">
    <property type="component" value="Unassembled WGS sequence"/>
</dbReference>
<feature type="signal peptide" evidence="1">
    <location>
        <begin position="1"/>
        <end position="20"/>
    </location>
</feature>
<dbReference type="EMBL" id="JARKIE010000191">
    <property type="protein sequence ID" value="KAJ7668955.1"/>
    <property type="molecule type" value="Genomic_DNA"/>
</dbReference>
<sequence>MHVPTTVAVFFLSSSIHVYSQTLFGLSNTLQQPTSRTISAVGVGSDGETTYVEVEAFPTFVDSITTFPSDAVTRTFVADASREQQIVSGSIAVESCTFGTDGRGACVESFQGSTDQFSATFTPTFTLAAASSIPTSPAVKWH</sequence>
<comment type="caution">
    <text evidence="2">The sequence shown here is derived from an EMBL/GenBank/DDBJ whole genome shotgun (WGS) entry which is preliminary data.</text>
</comment>
<organism evidence="2 3">
    <name type="scientific">Mycena rosella</name>
    <name type="common">Pink bonnet</name>
    <name type="synonym">Agaricus rosellus</name>
    <dbReference type="NCBI Taxonomy" id="1033263"/>
    <lineage>
        <taxon>Eukaryota</taxon>
        <taxon>Fungi</taxon>
        <taxon>Dikarya</taxon>
        <taxon>Basidiomycota</taxon>
        <taxon>Agaricomycotina</taxon>
        <taxon>Agaricomycetes</taxon>
        <taxon>Agaricomycetidae</taxon>
        <taxon>Agaricales</taxon>
        <taxon>Marasmiineae</taxon>
        <taxon>Mycenaceae</taxon>
        <taxon>Mycena</taxon>
    </lineage>
</organism>
<keyword evidence="3" id="KW-1185">Reference proteome</keyword>